<dbReference type="AlphaFoldDB" id="A0A378PMA7"/>
<proteinExistence type="inferred from homology"/>
<organism evidence="3 5">
    <name type="scientific">Moraxella ovis</name>
    <dbReference type="NCBI Taxonomy" id="29433"/>
    <lineage>
        <taxon>Bacteria</taxon>
        <taxon>Pseudomonadati</taxon>
        <taxon>Pseudomonadota</taxon>
        <taxon>Gammaproteobacteria</taxon>
        <taxon>Moraxellales</taxon>
        <taxon>Moraxellaceae</taxon>
        <taxon>Moraxella</taxon>
    </lineage>
</organism>
<evidence type="ECO:0000313" key="5">
    <source>
        <dbReference type="Proteomes" id="UP000255102"/>
    </source>
</evidence>
<keyword evidence="4" id="KW-1185">Reference proteome</keyword>
<reference evidence="3 5" key="2">
    <citation type="submission" date="2018-06" db="EMBL/GenBank/DDBJ databases">
        <authorList>
            <consortium name="Pathogen Informatics"/>
            <person name="Doyle S."/>
        </authorList>
    </citation>
    <scope>NUCLEOTIDE SEQUENCE [LARGE SCALE GENOMIC DNA]</scope>
    <source>
        <strain evidence="3 5">NCTC11227</strain>
    </source>
</reference>
<comment type="similarity">
    <text evidence="1">Belongs to the ComF/GntX family.</text>
</comment>
<dbReference type="CDD" id="cd06223">
    <property type="entry name" value="PRTases_typeI"/>
    <property type="match status" value="1"/>
</dbReference>
<dbReference type="Gene3D" id="3.40.50.2020">
    <property type="match status" value="1"/>
</dbReference>
<gene>
    <name evidence="2" type="ORF">MOVS_07515</name>
    <name evidence="3" type="ORF">NCTC11227_01570</name>
</gene>
<evidence type="ECO:0000313" key="2">
    <source>
        <dbReference type="EMBL" id="ANB92497.1"/>
    </source>
</evidence>
<dbReference type="EMBL" id="CP011158">
    <property type="protein sequence ID" value="ANB92497.1"/>
    <property type="molecule type" value="Genomic_DNA"/>
</dbReference>
<name>A0A378PMA7_9GAMM</name>
<dbReference type="Proteomes" id="UP000076765">
    <property type="component" value="Chromosome"/>
</dbReference>
<evidence type="ECO:0000256" key="1">
    <source>
        <dbReference type="ARBA" id="ARBA00008007"/>
    </source>
</evidence>
<accession>A0A378PMA7</accession>
<evidence type="ECO:0000313" key="3">
    <source>
        <dbReference type="EMBL" id="STY87556.1"/>
    </source>
</evidence>
<dbReference type="InterPro" id="IPR000836">
    <property type="entry name" value="PRTase_dom"/>
</dbReference>
<protein>
    <submittedName>
        <fullName evidence="3">DNA utilization protein GntX</fullName>
    </submittedName>
</protein>
<dbReference type="InterPro" id="IPR051910">
    <property type="entry name" value="ComF/GntX_DNA_util-trans"/>
</dbReference>
<sequence>MRVPPYFLAVQAQRWHRLCALCHEPVYSYAHRVSKDNQAKIGGFKLFKSIANTNLLCDTCHYLMTWRLPPVRLKALTGVSDNPSFFHLYFATYYQYPANQALNQFKDHESLSALMILIHALRQLPKPVGCHAKNTAIVPMPTTDKRLVKRGFYPVMVLAKWLAHHWGLSIWQGLGRIADSNHQRGLDRQARLDNIQDAFVLNDAPPVRQLILFDDVATTGTTIQAAAGTIMRHSPDTRIIAVCAAHGTAQMSLLKTKEG</sequence>
<dbReference type="PANTHER" id="PTHR47505">
    <property type="entry name" value="DNA UTILIZATION PROTEIN YHGH"/>
    <property type="match status" value="1"/>
</dbReference>
<evidence type="ECO:0000313" key="4">
    <source>
        <dbReference type="Proteomes" id="UP000076765"/>
    </source>
</evidence>
<dbReference type="SUPFAM" id="SSF53271">
    <property type="entry name" value="PRTase-like"/>
    <property type="match status" value="1"/>
</dbReference>
<dbReference type="Proteomes" id="UP000255102">
    <property type="component" value="Unassembled WGS sequence"/>
</dbReference>
<dbReference type="InterPro" id="IPR029057">
    <property type="entry name" value="PRTase-like"/>
</dbReference>
<reference evidence="2 4" key="1">
    <citation type="submission" date="2015-04" db="EMBL/GenBank/DDBJ databases">
        <authorList>
            <person name="Calcutt M.J."/>
            <person name="Foecking M.F."/>
        </authorList>
    </citation>
    <scope>NUCLEOTIDE SEQUENCE [LARGE SCALE GENOMIC DNA]</scope>
    <source>
        <strain evidence="2 4">199/55</strain>
    </source>
</reference>
<dbReference type="PANTHER" id="PTHR47505:SF1">
    <property type="entry name" value="DNA UTILIZATION PROTEIN YHGH"/>
    <property type="match status" value="1"/>
</dbReference>
<dbReference type="EMBL" id="UGPW01000001">
    <property type="protein sequence ID" value="STY87556.1"/>
    <property type="molecule type" value="Genomic_DNA"/>
</dbReference>
<dbReference type="STRING" id="29433.MOVS_07515"/>
<dbReference type="KEGG" id="moi:MOVS_07515"/>